<reference evidence="2" key="1">
    <citation type="submission" date="2020-02" db="EMBL/GenBank/DDBJ databases">
        <authorList>
            <person name="Meier V. D."/>
        </authorList>
    </citation>
    <scope>NUCLEOTIDE SEQUENCE</scope>
    <source>
        <strain evidence="2">AVDCRST_MAG48</strain>
    </source>
</reference>
<feature type="compositionally biased region" description="Basic residues" evidence="1">
    <location>
        <begin position="49"/>
        <end position="58"/>
    </location>
</feature>
<feature type="compositionally biased region" description="Basic and acidic residues" evidence="1">
    <location>
        <begin position="284"/>
        <end position="313"/>
    </location>
</feature>
<feature type="compositionally biased region" description="Basic residues" evidence="1">
    <location>
        <begin position="262"/>
        <end position="271"/>
    </location>
</feature>
<feature type="non-terminal residue" evidence="2">
    <location>
        <position position="1"/>
    </location>
</feature>
<sequence length="326" mass="35268">AVPAVPACPSRRHRPDRPDPRRGDRRRHPGVGRHAPSPGPGVPAGGRGGARRLRARRLLRPDREARRRGARQAADEDLPGHALRHRPDLRGGHPLHHRALRGPRGGLDDLGARTGAGGPGQSADQLADRHGQGRQHLRQRAPAGRHVRHLGREDLGRLLRGARLAALLQLRRPPREGLGQHLPPRPRAPLPLLGRGDGADLVLDQPGRRAGLRPLPREGPELGAAVREAAQHPLPEVPAGGGAEGCLDHAEGLDRVLGHAGPARRPRPRRQHAAEGAGGQPHRLLRDSHQGDRQEVPDGAWSERQRERQHRDLAGAAEGARAEVRL</sequence>
<dbReference type="EMBL" id="CADCTS010000430">
    <property type="protein sequence ID" value="CAA9328665.1"/>
    <property type="molecule type" value="Genomic_DNA"/>
</dbReference>
<organism evidence="2">
    <name type="scientific">uncultured Friedmanniella sp</name>
    <dbReference type="NCBI Taxonomy" id="335381"/>
    <lineage>
        <taxon>Bacteria</taxon>
        <taxon>Bacillati</taxon>
        <taxon>Actinomycetota</taxon>
        <taxon>Actinomycetes</taxon>
        <taxon>Propionibacteriales</taxon>
        <taxon>Nocardioidaceae</taxon>
        <taxon>Friedmanniella</taxon>
        <taxon>environmental samples</taxon>
    </lineage>
</organism>
<dbReference type="AlphaFoldDB" id="A0A6J4LD81"/>
<feature type="non-terminal residue" evidence="2">
    <location>
        <position position="326"/>
    </location>
</feature>
<accession>A0A6J4LD81</accession>
<proteinExistence type="predicted"/>
<name>A0A6J4LD81_9ACTN</name>
<gene>
    <name evidence="2" type="ORF">AVDCRST_MAG48-3019</name>
</gene>
<feature type="region of interest" description="Disordered" evidence="1">
    <location>
        <begin position="1"/>
        <end position="147"/>
    </location>
</feature>
<evidence type="ECO:0000256" key="1">
    <source>
        <dbReference type="SAM" id="MobiDB-lite"/>
    </source>
</evidence>
<feature type="region of interest" description="Disordered" evidence="1">
    <location>
        <begin position="258"/>
        <end position="326"/>
    </location>
</feature>
<feature type="compositionally biased region" description="Basic residues" evidence="1">
    <location>
        <begin position="132"/>
        <end position="147"/>
    </location>
</feature>
<evidence type="ECO:0000313" key="2">
    <source>
        <dbReference type="EMBL" id="CAA9328665.1"/>
    </source>
</evidence>
<protein>
    <submittedName>
        <fullName evidence="2">Uncharacterized protein</fullName>
    </submittedName>
</protein>